<reference evidence="5" key="1">
    <citation type="journal article" date="2005" name="Nature">
        <title>The map-based sequence of the rice genome.</title>
        <authorList>
            <consortium name="International rice genome sequencing project (IRGSP)"/>
            <person name="Matsumoto T."/>
            <person name="Wu J."/>
            <person name="Kanamori H."/>
            <person name="Katayose Y."/>
            <person name="Fujisawa M."/>
            <person name="Namiki N."/>
            <person name="Mizuno H."/>
            <person name="Yamamoto K."/>
            <person name="Antonio B.A."/>
            <person name="Baba T."/>
            <person name="Sakata K."/>
            <person name="Nagamura Y."/>
            <person name="Aoki H."/>
            <person name="Arikawa K."/>
            <person name="Arita K."/>
            <person name="Bito T."/>
            <person name="Chiden Y."/>
            <person name="Fujitsuka N."/>
            <person name="Fukunaka R."/>
            <person name="Hamada M."/>
            <person name="Harada C."/>
            <person name="Hayashi A."/>
            <person name="Hijishita S."/>
            <person name="Honda M."/>
            <person name="Hosokawa S."/>
            <person name="Ichikawa Y."/>
            <person name="Idonuma A."/>
            <person name="Iijima M."/>
            <person name="Ikeda M."/>
            <person name="Ikeno M."/>
            <person name="Ito K."/>
            <person name="Ito S."/>
            <person name="Ito T."/>
            <person name="Ito Y."/>
            <person name="Ito Y."/>
            <person name="Iwabuchi A."/>
            <person name="Kamiya K."/>
            <person name="Karasawa W."/>
            <person name="Kurita K."/>
            <person name="Katagiri S."/>
            <person name="Kikuta A."/>
            <person name="Kobayashi H."/>
            <person name="Kobayashi N."/>
            <person name="Machita K."/>
            <person name="Maehara T."/>
            <person name="Masukawa M."/>
            <person name="Mizubayashi T."/>
            <person name="Mukai Y."/>
            <person name="Nagasaki H."/>
            <person name="Nagata Y."/>
            <person name="Naito S."/>
            <person name="Nakashima M."/>
            <person name="Nakama Y."/>
            <person name="Nakamichi Y."/>
            <person name="Nakamura M."/>
            <person name="Meguro A."/>
            <person name="Negishi M."/>
            <person name="Ohta I."/>
            <person name="Ohta T."/>
            <person name="Okamoto M."/>
            <person name="Ono N."/>
            <person name="Saji S."/>
            <person name="Sakaguchi M."/>
            <person name="Sakai K."/>
            <person name="Shibata M."/>
            <person name="Shimokawa T."/>
            <person name="Song J."/>
            <person name="Takazaki Y."/>
            <person name="Terasawa K."/>
            <person name="Tsugane M."/>
            <person name="Tsuji K."/>
            <person name="Ueda S."/>
            <person name="Waki K."/>
            <person name="Yamagata H."/>
            <person name="Yamamoto M."/>
            <person name="Yamamoto S."/>
            <person name="Yamane H."/>
            <person name="Yoshiki S."/>
            <person name="Yoshihara R."/>
            <person name="Yukawa K."/>
            <person name="Zhong H."/>
            <person name="Yano M."/>
            <person name="Yuan Q."/>
            <person name="Ouyang S."/>
            <person name="Liu J."/>
            <person name="Jones K.M."/>
            <person name="Gansberger K."/>
            <person name="Moffat K."/>
            <person name="Hill J."/>
            <person name="Bera J."/>
            <person name="Fadrosh D."/>
            <person name="Jin S."/>
            <person name="Johri S."/>
            <person name="Kim M."/>
            <person name="Overton L."/>
            <person name="Reardon M."/>
            <person name="Tsitrin T."/>
            <person name="Vuong H."/>
            <person name="Weaver B."/>
            <person name="Ciecko A."/>
            <person name="Tallon L."/>
            <person name="Jackson J."/>
            <person name="Pai G."/>
            <person name="Aken S.V."/>
            <person name="Utterback T."/>
            <person name="Reidmuller S."/>
            <person name="Feldblyum T."/>
            <person name="Hsiao J."/>
            <person name="Zismann V."/>
            <person name="Iobst S."/>
            <person name="de Vazeille A.R."/>
            <person name="Buell C.R."/>
            <person name="Ying K."/>
            <person name="Li Y."/>
            <person name="Lu T."/>
            <person name="Huang Y."/>
            <person name="Zhao Q."/>
            <person name="Feng Q."/>
            <person name="Zhang L."/>
            <person name="Zhu J."/>
            <person name="Weng Q."/>
            <person name="Mu J."/>
            <person name="Lu Y."/>
            <person name="Fan D."/>
            <person name="Liu Y."/>
            <person name="Guan J."/>
            <person name="Zhang Y."/>
            <person name="Yu S."/>
            <person name="Liu X."/>
            <person name="Zhang Y."/>
            <person name="Hong G."/>
            <person name="Han B."/>
            <person name="Choisne N."/>
            <person name="Demange N."/>
            <person name="Orjeda G."/>
            <person name="Samain S."/>
            <person name="Cattolico L."/>
            <person name="Pelletier E."/>
            <person name="Couloux A."/>
            <person name="Segurens B."/>
            <person name="Wincker P."/>
            <person name="D'Hont A."/>
            <person name="Scarpelli C."/>
            <person name="Weissenbach J."/>
            <person name="Salanoubat M."/>
            <person name="Quetier F."/>
            <person name="Yu Y."/>
            <person name="Kim H.R."/>
            <person name="Rambo T."/>
            <person name="Currie J."/>
            <person name="Collura K."/>
            <person name="Luo M."/>
            <person name="Yang T."/>
            <person name="Ammiraju J.S.S."/>
            <person name="Engler F."/>
            <person name="Soderlund C."/>
            <person name="Wing R.A."/>
            <person name="Palmer L.E."/>
            <person name="de la Bastide M."/>
            <person name="Spiegel L."/>
            <person name="Nascimento L."/>
            <person name="Zutavern T."/>
            <person name="O'Shaughnessy A."/>
            <person name="Dike S."/>
            <person name="Dedhia N."/>
            <person name="Preston R."/>
            <person name="Balija V."/>
            <person name="McCombie W.R."/>
            <person name="Chow T."/>
            <person name="Chen H."/>
            <person name="Chung M."/>
            <person name="Chen C."/>
            <person name="Shaw J."/>
            <person name="Wu H."/>
            <person name="Hsiao K."/>
            <person name="Chao Y."/>
            <person name="Chu M."/>
            <person name="Cheng C."/>
            <person name="Hour A."/>
            <person name="Lee P."/>
            <person name="Lin S."/>
            <person name="Lin Y."/>
            <person name="Liou J."/>
            <person name="Liu S."/>
            <person name="Hsing Y."/>
            <person name="Raghuvanshi S."/>
            <person name="Mohanty A."/>
            <person name="Bharti A.K."/>
            <person name="Gaur A."/>
            <person name="Gupta V."/>
            <person name="Kumar D."/>
            <person name="Ravi V."/>
            <person name="Vij S."/>
            <person name="Kapur A."/>
            <person name="Khurana P."/>
            <person name="Khurana P."/>
            <person name="Khurana J.P."/>
            <person name="Tyagi A.K."/>
            <person name="Gaikwad K."/>
            <person name="Singh A."/>
            <person name="Dalal V."/>
            <person name="Srivastava S."/>
            <person name="Dixit A."/>
            <person name="Pal A.K."/>
            <person name="Ghazi I.A."/>
            <person name="Yadav M."/>
            <person name="Pandit A."/>
            <person name="Bhargava A."/>
            <person name="Sureshbabu K."/>
            <person name="Batra K."/>
            <person name="Sharma T.R."/>
            <person name="Mohapatra T."/>
            <person name="Singh N.K."/>
            <person name="Messing J."/>
            <person name="Nelson A.B."/>
            <person name="Fuks G."/>
            <person name="Kavchok S."/>
            <person name="Keizer G."/>
            <person name="Linton E."/>
            <person name="Llaca V."/>
            <person name="Song R."/>
            <person name="Tanyolac B."/>
            <person name="Young S."/>
            <person name="Ho-Il K."/>
            <person name="Hahn J.H."/>
            <person name="Sangsakoo G."/>
            <person name="Vanavichit A."/>
            <person name="de Mattos Luiz.A.T."/>
            <person name="Zimmer P.D."/>
            <person name="Malone G."/>
            <person name="Dellagostin O."/>
            <person name="de Oliveira A.C."/>
            <person name="Bevan M."/>
            <person name="Bancroft I."/>
            <person name="Minx P."/>
            <person name="Cordum H."/>
            <person name="Wilson R."/>
            <person name="Cheng Z."/>
            <person name="Jin W."/>
            <person name="Jiang J."/>
            <person name="Leong S.A."/>
            <person name="Iwama H."/>
            <person name="Gojobori T."/>
            <person name="Itoh T."/>
            <person name="Niimura Y."/>
            <person name="Fujii Y."/>
            <person name="Habara T."/>
            <person name="Sakai H."/>
            <person name="Sato Y."/>
            <person name="Wilson G."/>
            <person name="Kumar K."/>
            <person name="McCouch S."/>
            <person name="Juretic N."/>
            <person name="Hoen D."/>
            <person name="Wright S."/>
            <person name="Bruskiewich R."/>
            <person name="Bureau T."/>
            <person name="Miyao A."/>
            <person name="Hirochika H."/>
            <person name="Nishikawa T."/>
            <person name="Kadowaki K."/>
            <person name="Sugiura M."/>
            <person name="Burr B."/>
            <person name="Sasaki T."/>
        </authorList>
    </citation>
    <scope>NUCLEOTIDE SEQUENCE [LARGE SCALE GENOMIC DNA]</scope>
    <source>
        <strain evidence="5">cv. Nipponbare</strain>
    </source>
</reference>
<evidence type="ECO:0000256" key="3">
    <source>
        <dbReference type="SAM" id="MobiDB-lite"/>
    </source>
</evidence>
<evidence type="ECO:0000256" key="2">
    <source>
        <dbReference type="ARBA" id="ARBA00022729"/>
    </source>
</evidence>
<feature type="compositionally biased region" description="Basic residues" evidence="3">
    <location>
        <begin position="237"/>
        <end position="251"/>
    </location>
</feature>
<sequence>MNVRTRSKRERKHIYRSTACGGGQPSEGDAEMAMEILIRLLVKSLHSRPSLSSFHAGTRRDQPVTEPYGAARRQPTRDPAPAPPRPRRRARVPHSAALATTVLRCSAVRLPLVLTCCAAQQREDAGDAGDGRRRWGRGGRQRGRGRAWRQGEGAWWRRGCVREERGCAARRLGNARLGGGTEGRNRGSARRRREGREWRQGRRELRGGGRSCGWRGKEPLAGDGGAARRAMAERQLRRGGGRGGRWRRRKSSNWGLPSSATVEAPADSVESAETVRRGDSVESVETHTPQFLGLSAPSPPPPPQGKRWSSSSHGGSGAGSGVIVGVFPDHLSFSDAGMPPPPAKWKGCCEPATSMAPWMLTVAASTMDRSIRTTVRLGNNLYFDGESLYQPNDSLNTFYPLVYAGASGKPFAEFCGNGSLDGFDVRGKIG</sequence>
<dbReference type="PANTHER" id="PTHR10795">
    <property type="entry name" value="PROPROTEIN CONVERTASE SUBTILISIN/KEXIN"/>
    <property type="match status" value="1"/>
</dbReference>
<dbReference type="AlphaFoldDB" id="Q8S7Q7"/>
<dbReference type="GO" id="GO:0008233">
    <property type="term" value="F:peptidase activity"/>
    <property type="evidence" value="ECO:0007669"/>
    <property type="project" value="UniProtKB-KW"/>
</dbReference>
<gene>
    <name evidence="4" type="primary">OSJNBa0095C07.18</name>
</gene>
<reference evidence="5" key="2">
    <citation type="journal article" date="2008" name="Nucleic Acids Res.">
        <title>The rice annotation project database (RAP-DB): 2008 update.</title>
        <authorList>
            <consortium name="The rice annotation project (RAP)"/>
        </authorList>
    </citation>
    <scope>GENOME REANNOTATION</scope>
    <source>
        <strain evidence="5">cv. Nipponbare</strain>
    </source>
</reference>
<feature type="compositionally biased region" description="Basic and acidic residues" evidence="3">
    <location>
        <begin position="194"/>
        <end position="207"/>
    </location>
</feature>
<feature type="compositionally biased region" description="Polar residues" evidence="3">
    <location>
        <begin position="252"/>
        <end position="261"/>
    </location>
</feature>
<proteinExistence type="inferred from homology"/>
<feature type="region of interest" description="Disordered" evidence="3">
    <location>
        <begin position="1"/>
        <end position="27"/>
    </location>
</feature>
<keyword evidence="4" id="KW-0378">Hydrolase</keyword>
<dbReference type="EMBL" id="AC077693">
    <property type="protein sequence ID" value="AAL86489.1"/>
    <property type="molecule type" value="Genomic_DNA"/>
</dbReference>
<dbReference type="CDD" id="cd02120">
    <property type="entry name" value="PA_subtilisin_like"/>
    <property type="match status" value="1"/>
</dbReference>
<feature type="region of interest" description="Disordered" evidence="3">
    <location>
        <begin position="174"/>
        <end position="319"/>
    </location>
</feature>
<evidence type="ECO:0000313" key="5">
    <source>
        <dbReference type="Proteomes" id="UP000000763"/>
    </source>
</evidence>
<accession>Q8S7Q7</accession>
<evidence type="ECO:0000313" key="4">
    <source>
        <dbReference type="EMBL" id="AAL86489.1"/>
    </source>
</evidence>
<organism evidence="4 5">
    <name type="scientific">Oryza sativa subsp. japonica</name>
    <name type="common">Rice</name>
    <dbReference type="NCBI Taxonomy" id="39947"/>
    <lineage>
        <taxon>Eukaryota</taxon>
        <taxon>Viridiplantae</taxon>
        <taxon>Streptophyta</taxon>
        <taxon>Embryophyta</taxon>
        <taxon>Tracheophyta</taxon>
        <taxon>Spermatophyta</taxon>
        <taxon>Magnoliopsida</taxon>
        <taxon>Liliopsida</taxon>
        <taxon>Poales</taxon>
        <taxon>Poaceae</taxon>
        <taxon>BOP clade</taxon>
        <taxon>Oryzoideae</taxon>
        <taxon>Oryzeae</taxon>
        <taxon>Oryzinae</taxon>
        <taxon>Oryza</taxon>
        <taxon>Oryza sativa</taxon>
    </lineage>
</organism>
<comment type="similarity">
    <text evidence="1">Belongs to the peptidase S8 family.</text>
</comment>
<feature type="region of interest" description="Disordered" evidence="3">
    <location>
        <begin position="51"/>
        <end position="93"/>
    </location>
</feature>
<feature type="region of interest" description="Disordered" evidence="3">
    <location>
        <begin position="125"/>
        <end position="144"/>
    </location>
</feature>
<dbReference type="Proteomes" id="UP000000763">
    <property type="component" value="Chromosome 10"/>
</dbReference>
<feature type="compositionally biased region" description="Basic residues" evidence="3">
    <location>
        <begin position="1"/>
        <end position="15"/>
    </location>
</feature>
<dbReference type="GO" id="GO:0006508">
    <property type="term" value="P:proteolysis"/>
    <property type="evidence" value="ECO:0007669"/>
    <property type="project" value="UniProtKB-KW"/>
</dbReference>
<keyword evidence="2" id="KW-0732">Signal</keyword>
<dbReference type="Gene3D" id="3.50.30.30">
    <property type="match status" value="1"/>
</dbReference>
<evidence type="ECO:0000256" key="1">
    <source>
        <dbReference type="ARBA" id="ARBA00011073"/>
    </source>
</evidence>
<dbReference type="InterPro" id="IPR045051">
    <property type="entry name" value="SBT"/>
</dbReference>
<feature type="compositionally biased region" description="Basic residues" evidence="3">
    <location>
        <begin position="134"/>
        <end position="144"/>
    </location>
</feature>
<protein>
    <submittedName>
        <fullName evidence="4">Subtilisin-like protease</fullName>
    </submittedName>
</protein>
<name>Q8S7Q7_ORYSJ</name>
<keyword evidence="4" id="KW-0645">Protease</keyword>